<reference evidence="5 6" key="1">
    <citation type="journal article" date="2023" name="Commun. Biol.">
        <title>Genome analysis of Parmales, the sister group of diatoms, reveals the evolutionary specialization of diatoms from phago-mixotrophs to photoautotrophs.</title>
        <authorList>
            <person name="Ban H."/>
            <person name="Sato S."/>
            <person name="Yoshikawa S."/>
            <person name="Yamada K."/>
            <person name="Nakamura Y."/>
            <person name="Ichinomiya M."/>
            <person name="Sato N."/>
            <person name="Blanc-Mathieu R."/>
            <person name="Endo H."/>
            <person name="Kuwata A."/>
            <person name="Ogata H."/>
        </authorList>
    </citation>
    <scope>NUCLEOTIDE SEQUENCE [LARGE SCALE GENOMIC DNA]</scope>
</reference>
<protein>
    <recommendedName>
        <fullName evidence="3">Bifunctional lysine-specific demethylase and histidyl-hydroxylase</fullName>
        <ecNumber evidence="3">1.14.11.-</ecNumber>
    </recommendedName>
</protein>
<evidence type="ECO:0000256" key="2">
    <source>
        <dbReference type="ARBA" id="ARBA00023004"/>
    </source>
</evidence>
<evidence type="ECO:0000313" key="6">
    <source>
        <dbReference type="Proteomes" id="UP001165060"/>
    </source>
</evidence>
<evidence type="ECO:0000256" key="3">
    <source>
        <dbReference type="RuleBase" id="RU366061"/>
    </source>
</evidence>
<gene>
    <name evidence="5" type="ORF">TeGR_g14221</name>
</gene>
<comment type="similarity">
    <text evidence="3">Belongs to the ROX family.</text>
</comment>
<keyword evidence="1 3" id="KW-0479">Metal-binding</keyword>
<keyword evidence="3" id="KW-0805">Transcription regulation</keyword>
<comment type="cofactor">
    <cofactor evidence="3">
        <name>Fe(2+)</name>
        <dbReference type="ChEBI" id="CHEBI:29033"/>
    </cofactor>
    <text evidence="3">Binds 1 Fe(2+) ion per subunit.</text>
</comment>
<keyword evidence="3" id="KW-0539">Nucleus</keyword>
<accession>A0ABQ6MS47</accession>
<keyword evidence="3" id="KW-0560">Oxidoreductase</keyword>
<dbReference type="Pfam" id="PF08007">
    <property type="entry name" value="JmjC_2"/>
    <property type="match status" value="1"/>
</dbReference>
<dbReference type="PANTHER" id="PTHR13096:SF9">
    <property type="entry name" value="BIFUNCTIONAL LYSINE-SPECIFIC DEMETHYLASE AND HISTIDYL-HYDROXYLASE"/>
    <property type="match status" value="1"/>
</dbReference>
<organism evidence="5 6">
    <name type="scientific">Tetraparma gracilis</name>
    <dbReference type="NCBI Taxonomy" id="2962635"/>
    <lineage>
        <taxon>Eukaryota</taxon>
        <taxon>Sar</taxon>
        <taxon>Stramenopiles</taxon>
        <taxon>Ochrophyta</taxon>
        <taxon>Bolidophyceae</taxon>
        <taxon>Parmales</taxon>
        <taxon>Triparmaceae</taxon>
        <taxon>Tetraparma</taxon>
    </lineage>
</organism>
<dbReference type="SUPFAM" id="SSF51197">
    <property type="entry name" value="Clavaminate synthase-like"/>
    <property type="match status" value="1"/>
</dbReference>
<comment type="function">
    <text evidence="3">Oxygenase that can act as both a histone lysine demethylase and a ribosomal histidine hydroxylase.</text>
</comment>
<dbReference type="EMBL" id="BRYB01000500">
    <property type="protein sequence ID" value="GMI31267.1"/>
    <property type="molecule type" value="Genomic_DNA"/>
</dbReference>
<keyword evidence="2 3" id="KW-0408">Iron</keyword>
<dbReference type="InterPro" id="IPR039994">
    <property type="entry name" value="NO66-like"/>
</dbReference>
<name>A0ABQ6MS47_9STRA</name>
<evidence type="ECO:0000259" key="4">
    <source>
        <dbReference type="Pfam" id="PF08007"/>
    </source>
</evidence>
<dbReference type="PANTHER" id="PTHR13096">
    <property type="entry name" value="MINA53 MYC INDUCED NUCLEAR ANTIGEN"/>
    <property type="match status" value="1"/>
</dbReference>
<dbReference type="EC" id="1.14.11.-" evidence="3"/>
<dbReference type="Gene3D" id="2.60.120.650">
    <property type="entry name" value="Cupin"/>
    <property type="match status" value="1"/>
</dbReference>
<sequence>MPNAYLQRASASAIDQLAFGSSVDFRACVGKSVYHDRSSPSSGEDRDLDLDTIASLIYHAPLSHPPSPAPAHVMPIPDGTSSLFTNSSTGACAHKYSSPSLAFLSGHSVVINNADRMSPSGANVLSQVAAKYDELGVGTPTYCQVYCTPPFSSAAMSSGAPAPNQAVSAHNDDRDVFVVQLHGRKHWVAFDATLNESQKISVLPTFEEQVGKTEANPVPDFFTSAPPGTPGRHELTLERHQKLYIPRGGVHYAQVKPGNEAETSVHLTVAVPTQYLSERYGVGEILKDAPGLLAGFDACACGSALEKFKGGEGGGLADFMQYLQSKLSGAEVRSKIEAARRNVILTRDQARQNWHRRYVEADKAGVDRGGHVTWSSTVRWLGGKSDDENGGELEVAESIADAVMGVVGRVRGAGKEGVKVAALQQTGSGLDDLTVLLLTKVLVQLWACELVDTEMPAHKKMKQR</sequence>
<keyword evidence="6" id="KW-1185">Reference proteome</keyword>
<comment type="subcellular location">
    <subcellularLocation>
        <location evidence="3">Nucleus</location>
    </subcellularLocation>
</comment>
<dbReference type="InterPro" id="IPR003347">
    <property type="entry name" value="JmjC_dom"/>
</dbReference>
<evidence type="ECO:0000256" key="1">
    <source>
        <dbReference type="ARBA" id="ARBA00022723"/>
    </source>
</evidence>
<keyword evidence="3" id="KW-0804">Transcription</keyword>
<dbReference type="Proteomes" id="UP001165060">
    <property type="component" value="Unassembled WGS sequence"/>
</dbReference>
<comment type="caution">
    <text evidence="5">The sequence shown here is derived from an EMBL/GenBank/DDBJ whole genome shotgun (WGS) entry which is preliminary data.</text>
</comment>
<keyword evidence="3" id="KW-0223">Dioxygenase</keyword>
<feature type="domain" description="JmjC" evidence="4">
    <location>
        <begin position="160"/>
        <end position="268"/>
    </location>
</feature>
<evidence type="ECO:0000313" key="5">
    <source>
        <dbReference type="EMBL" id="GMI31267.1"/>
    </source>
</evidence>
<proteinExistence type="inferred from homology"/>